<dbReference type="PANTHER" id="PTHR24221">
    <property type="entry name" value="ATP-BINDING CASSETTE SUB-FAMILY B"/>
    <property type="match status" value="1"/>
</dbReference>
<dbReference type="PROSITE" id="PS50929">
    <property type="entry name" value="ABC_TM1F"/>
    <property type="match status" value="1"/>
</dbReference>
<evidence type="ECO:0000313" key="7">
    <source>
        <dbReference type="Proteomes" id="UP000436088"/>
    </source>
</evidence>
<dbReference type="Pfam" id="PF00664">
    <property type="entry name" value="ABC_membrane"/>
    <property type="match status" value="1"/>
</dbReference>
<dbReference type="AlphaFoldDB" id="A0A6A2X6H6"/>
<evidence type="ECO:0000256" key="3">
    <source>
        <dbReference type="ARBA" id="ARBA00022989"/>
    </source>
</evidence>
<sequence>MGSELIYRGHESQSGATPGLRPHWHCYCHSGFHRFPKTHVLLATFLTTTLSTRSLIHLLLPRRNPEQILPLAPTWLPIFQPGRQDSVGSKMEREVVGRGANLNAAFIRRSRSCTCQGHSTGWRGHCQCKIVVAFNSKNKIVGLFSLSLQTHLKRCFWKGQIAGSGFGVAQFALYASYALGLWFASWLVKHGISDFSKTIRVFMVLMVSANSAAETSTLAPDFIKGGQTMKSGFDLLERKTEIKPDATQVPDRLRGEVELKIFLPFTS</sequence>
<dbReference type="GO" id="GO:0140359">
    <property type="term" value="F:ABC-type transporter activity"/>
    <property type="evidence" value="ECO:0007669"/>
    <property type="project" value="InterPro"/>
</dbReference>
<dbReference type="InterPro" id="IPR039421">
    <property type="entry name" value="Type_1_exporter"/>
</dbReference>
<evidence type="ECO:0000256" key="1">
    <source>
        <dbReference type="ARBA" id="ARBA00004141"/>
    </source>
</evidence>
<keyword evidence="2" id="KW-0812">Transmembrane</keyword>
<evidence type="ECO:0000256" key="2">
    <source>
        <dbReference type="ARBA" id="ARBA00022692"/>
    </source>
</evidence>
<dbReference type="EMBL" id="VEPZ02001757">
    <property type="protein sequence ID" value="KAE8657606.1"/>
    <property type="molecule type" value="Genomic_DNA"/>
</dbReference>
<comment type="subcellular location">
    <subcellularLocation>
        <location evidence="1">Membrane</location>
        <topology evidence="1">Multi-pass membrane protein</topology>
    </subcellularLocation>
</comment>
<organism evidence="6 7">
    <name type="scientific">Hibiscus syriacus</name>
    <name type="common">Rose of Sharon</name>
    <dbReference type="NCBI Taxonomy" id="106335"/>
    <lineage>
        <taxon>Eukaryota</taxon>
        <taxon>Viridiplantae</taxon>
        <taxon>Streptophyta</taxon>
        <taxon>Embryophyta</taxon>
        <taxon>Tracheophyta</taxon>
        <taxon>Spermatophyta</taxon>
        <taxon>Magnoliopsida</taxon>
        <taxon>eudicotyledons</taxon>
        <taxon>Gunneridae</taxon>
        <taxon>Pentapetalae</taxon>
        <taxon>rosids</taxon>
        <taxon>malvids</taxon>
        <taxon>Malvales</taxon>
        <taxon>Malvaceae</taxon>
        <taxon>Malvoideae</taxon>
        <taxon>Hibiscus</taxon>
    </lineage>
</organism>
<gene>
    <name evidence="6" type="ORF">F3Y22_tig00116989pilonHSYRG00700</name>
</gene>
<dbReference type="GO" id="GO:0016020">
    <property type="term" value="C:membrane"/>
    <property type="evidence" value="ECO:0007669"/>
    <property type="project" value="UniProtKB-SubCell"/>
</dbReference>
<proteinExistence type="predicted"/>
<dbReference type="Proteomes" id="UP000436088">
    <property type="component" value="Unassembled WGS sequence"/>
</dbReference>
<accession>A0A6A2X6H6</accession>
<dbReference type="Gene3D" id="1.20.1560.10">
    <property type="entry name" value="ABC transporter type 1, transmembrane domain"/>
    <property type="match status" value="1"/>
</dbReference>
<keyword evidence="4" id="KW-0472">Membrane</keyword>
<dbReference type="GO" id="GO:0005524">
    <property type="term" value="F:ATP binding"/>
    <property type="evidence" value="ECO:0007669"/>
    <property type="project" value="InterPro"/>
</dbReference>
<dbReference type="SUPFAM" id="SSF90123">
    <property type="entry name" value="ABC transporter transmembrane region"/>
    <property type="match status" value="1"/>
</dbReference>
<comment type="caution">
    <text evidence="6">The sequence shown here is derived from an EMBL/GenBank/DDBJ whole genome shotgun (WGS) entry which is preliminary data.</text>
</comment>
<evidence type="ECO:0000313" key="6">
    <source>
        <dbReference type="EMBL" id="KAE8657606.1"/>
    </source>
</evidence>
<protein>
    <recommendedName>
        <fullName evidence="5">ABC transmembrane type-1 domain-containing protein</fullName>
    </recommendedName>
</protein>
<dbReference type="InterPro" id="IPR036640">
    <property type="entry name" value="ABC1_TM_sf"/>
</dbReference>
<evidence type="ECO:0000256" key="4">
    <source>
        <dbReference type="ARBA" id="ARBA00023136"/>
    </source>
</evidence>
<keyword evidence="7" id="KW-1185">Reference proteome</keyword>
<dbReference type="PANTHER" id="PTHR24221:SF489">
    <property type="entry name" value="ABC TRANSPORTER B FAMILY MEMBER 1"/>
    <property type="match status" value="1"/>
</dbReference>
<name>A0A6A2X6H6_HIBSY</name>
<evidence type="ECO:0000259" key="5">
    <source>
        <dbReference type="PROSITE" id="PS50929"/>
    </source>
</evidence>
<dbReference type="InterPro" id="IPR011527">
    <property type="entry name" value="ABC1_TM_dom"/>
</dbReference>
<feature type="domain" description="ABC transmembrane type-1" evidence="5">
    <location>
        <begin position="129"/>
        <end position="224"/>
    </location>
</feature>
<reference evidence="6" key="1">
    <citation type="submission" date="2019-09" db="EMBL/GenBank/DDBJ databases">
        <title>Draft genome information of white flower Hibiscus syriacus.</title>
        <authorList>
            <person name="Kim Y.-M."/>
        </authorList>
    </citation>
    <scope>NUCLEOTIDE SEQUENCE [LARGE SCALE GENOMIC DNA]</scope>
    <source>
        <strain evidence="6">YM2019G1</strain>
    </source>
</reference>
<keyword evidence="3" id="KW-1133">Transmembrane helix</keyword>